<feature type="transmembrane region" description="Helical" evidence="1">
    <location>
        <begin position="114"/>
        <end position="139"/>
    </location>
</feature>
<evidence type="ECO:0008006" key="4">
    <source>
        <dbReference type="Google" id="ProtNLM"/>
    </source>
</evidence>
<comment type="caution">
    <text evidence="2">The sequence shown here is derived from an EMBL/GenBank/DDBJ whole genome shotgun (WGS) entry which is preliminary data.</text>
</comment>
<evidence type="ECO:0000313" key="3">
    <source>
        <dbReference type="Proteomes" id="UP000662703"/>
    </source>
</evidence>
<organism evidence="2 3">
    <name type="scientific">Alloalcanivorax profundimaris</name>
    <dbReference type="NCBI Taxonomy" id="2735259"/>
    <lineage>
        <taxon>Bacteria</taxon>
        <taxon>Pseudomonadati</taxon>
        <taxon>Pseudomonadota</taxon>
        <taxon>Gammaproteobacteria</taxon>
        <taxon>Oceanospirillales</taxon>
        <taxon>Alcanivoracaceae</taxon>
        <taxon>Alloalcanivorax</taxon>
    </lineage>
</organism>
<reference evidence="2 3" key="1">
    <citation type="submission" date="2012-09" db="EMBL/GenBank/DDBJ databases">
        <title>Genome Sequence of alkane-degrading Bacterium Alcanivorax sp. 521-1.</title>
        <authorList>
            <person name="Lai Q."/>
            <person name="Shao Z."/>
        </authorList>
    </citation>
    <scope>NUCLEOTIDE SEQUENCE [LARGE SCALE GENOMIC DNA]</scope>
    <source>
        <strain evidence="2 3">521-1</strain>
    </source>
</reference>
<name>A0ABS0AM35_9GAMM</name>
<gene>
    <name evidence="2" type="ORF">Y5W_00475</name>
</gene>
<keyword evidence="1" id="KW-1133">Transmembrane helix</keyword>
<dbReference type="RefSeq" id="WP_194864047.1">
    <property type="nucleotide sequence ID" value="NZ_ARXX01000004.1"/>
</dbReference>
<protein>
    <recommendedName>
        <fullName evidence="4">Glycerophosphoryl diester phosphodiesterase membrane domain-containing protein</fullName>
    </recommendedName>
</protein>
<proteinExistence type="predicted"/>
<keyword evidence="1" id="KW-0812">Transmembrane</keyword>
<dbReference type="Proteomes" id="UP000662703">
    <property type="component" value="Unassembled WGS sequence"/>
</dbReference>
<evidence type="ECO:0000256" key="1">
    <source>
        <dbReference type="SAM" id="Phobius"/>
    </source>
</evidence>
<accession>A0ABS0AM35</accession>
<keyword evidence="1" id="KW-0472">Membrane</keyword>
<dbReference type="EMBL" id="ARXX01000004">
    <property type="protein sequence ID" value="MBF5055181.1"/>
    <property type="molecule type" value="Genomic_DNA"/>
</dbReference>
<feature type="transmembrane region" description="Helical" evidence="1">
    <location>
        <begin position="195"/>
        <end position="217"/>
    </location>
</feature>
<feature type="transmembrane region" description="Helical" evidence="1">
    <location>
        <begin position="160"/>
        <end position="189"/>
    </location>
</feature>
<keyword evidence="3" id="KW-1185">Reference proteome</keyword>
<evidence type="ECO:0000313" key="2">
    <source>
        <dbReference type="EMBL" id="MBF5055181.1"/>
    </source>
</evidence>
<sequence>MIQQRLKESLYFWRRHLAALFLVSAPFTLLGEALQWTIGPVIVNGADGKVVGFNALSMSLLLLIRPLAEGALIVQMASIQQGRPRGLTACVLPALARFPFLLATYFMMALAVSVGWMLLFFPALWIYARLCFAPFRLMLRDEGPLQSLQSAFERSSSCQWPLLLTLVLSGLLVFALAAVVNSVVIGLLGENPGTLLVTGLITGLLATLVNVVAFRFWMLADAPPAPPAPPAQD</sequence>